<proteinExistence type="predicted"/>
<feature type="non-terminal residue" evidence="3">
    <location>
        <position position="300"/>
    </location>
</feature>
<feature type="region of interest" description="Disordered" evidence="1">
    <location>
        <begin position="1"/>
        <end position="58"/>
    </location>
</feature>
<protein>
    <recommendedName>
        <fullName evidence="2">SDE2/SF3A3 SAP domain-containing protein</fullName>
    </recommendedName>
</protein>
<gene>
    <name evidence="3" type="ORF">CGOC_LOCUS1335</name>
</gene>
<evidence type="ECO:0000256" key="1">
    <source>
        <dbReference type="SAM" id="MobiDB-lite"/>
    </source>
</evidence>
<dbReference type="OrthoDB" id="10251727at2759"/>
<dbReference type="Proteomes" id="UP000271889">
    <property type="component" value="Unassembled WGS sequence"/>
</dbReference>
<sequence length="300" mass="33326">MVDSKENPPTETPPAPEDSGSADSPSEQSKEQTGEADRSESTTEKPEDADLKILNKEEHEEEFAEIDLTKYASAKELEALGLQHLKHALKNMVTVKRLSKKRKLSNKKFPDREDTEKALILQNSLRYLERINFAVIHRDRDFDTNGGCSFANKSFIVSKISTITTNPASSTKNEDSDDKKVKGEASASVLIEDAAKKIQEMKDQGRVALTALKKHLANHSGKSLFPDIDHAVGVLVVYKALSSELSHSPRTTSNTSVCLIMPDLDQSATARKDPDVEKQARQWAEKIEKDHGLTSQHYSK</sequence>
<accession>A0A3P6QRI3</accession>
<keyword evidence="4" id="KW-1185">Reference proteome</keyword>
<name>A0A3P6QRI3_CYLGO</name>
<evidence type="ECO:0000313" key="3">
    <source>
        <dbReference type="EMBL" id="VDK48657.1"/>
    </source>
</evidence>
<feature type="domain" description="SDE2/SF3A3 SAP" evidence="2">
    <location>
        <begin position="55"/>
        <end position="91"/>
    </location>
</feature>
<dbReference type="AlphaFoldDB" id="A0A3P6QRI3"/>
<dbReference type="EMBL" id="UYRV01002434">
    <property type="protein sequence ID" value="VDK48657.1"/>
    <property type="molecule type" value="Genomic_DNA"/>
</dbReference>
<evidence type="ECO:0000313" key="4">
    <source>
        <dbReference type="Proteomes" id="UP000271889"/>
    </source>
</evidence>
<evidence type="ECO:0000259" key="2">
    <source>
        <dbReference type="Pfam" id="PF13297"/>
    </source>
</evidence>
<feature type="compositionally biased region" description="Basic and acidic residues" evidence="1">
    <location>
        <begin position="28"/>
        <end position="58"/>
    </location>
</feature>
<reference evidence="3 4" key="1">
    <citation type="submission" date="2018-11" db="EMBL/GenBank/DDBJ databases">
        <authorList>
            <consortium name="Pathogen Informatics"/>
        </authorList>
    </citation>
    <scope>NUCLEOTIDE SEQUENCE [LARGE SCALE GENOMIC DNA]</scope>
</reference>
<organism evidence="3 4">
    <name type="scientific">Cylicostephanus goldi</name>
    <name type="common">Nematode worm</name>
    <dbReference type="NCBI Taxonomy" id="71465"/>
    <lineage>
        <taxon>Eukaryota</taxon>
        <taxon>Metazoa</taxon>
        <taxon>Ecdysozoa</taxon>
        <taxon>Nematoda</taxon>
        <taxon>Chromadorea</taxon>
        <taxon>Rhabditida</taxon>
        <taxon>Rhabditina</taxon>
        <taxon>Rhabditomorpha</taxon>
        <taxon>Strongyloidea</taxon>
        <taxon>Strongylidae</taxon>
        <taxon>Cylicostephanus</taxon>
    </lineage>
</organism>
<dbReference type="Pfam" id="PF13297">
    <property type="entry name" value="SDE2_2C"/>
    <property type="match status" value="1"/>
</dbReference>
<dbReference type="InterPro" id="IPR025086">
    <property type="entry name" value="SDE2/SF3A3_SAP"/>
</dbReference>